<evidence type="ECO:0000256" key="1">
    <source>
        <dbReference type="SAM" id="MobiDB-lite"/>
    </source>
</evidence>
<keyword evidence="2" id="KW-0812">Transmembrane</keyword>
<dbReference type="InterPro" id="IPR045584">
    <property type="entry name" value="Pilin-like"/>
</dbReference>
<accession>A0A0H3A936</accession>
<evidence type="ECO:0008006" key="5">
    <source>
        <dbReference type="Google" id="ProtNLM"/>
    </source>
</evidence>
<keyword evidence="2" id="KW-1133">Transmembrane helix</keyword>
<organism evidence="3 4">
    <name type="scientific">Nitratidesulfovibrio vulgaris (strain DP4)</name>
    <name type="common">Desulfovibrio vulgaris</name>
    <dbReference type="NCBI Taxonomy" id="391774"/>
    <lineage>
        <taxon>Bacteria</taxon>
        <taxon>Pseudomonadati</taxon>
        <taxon>Thermodesulfobacteriota</taxon>
        <taxon>Desulfovibrionia</taxon>
        <taxon>Desulfovibrionales</taxon>
        <taxon>Desulfovibrionaceae</taxon>
        <taxon>Nitratidesulfovibrio</taxon>
    </lineage>
</organism>
<feature type="transmembrane region" description="Helical" evidence="2">
    <location>
        <begin position="30"/>
        <end position="51"/>
    </location>
</feature>
<gene>
    <name evidence="3" type="ordered locus">Dvul_1794</name>
</gene>
<dbReference type="PROSITE" id="PS00409">
    <property type="entry name" value="PROKAR_NTER_METHYL"/>
    <property type="match status" value="1"/>
</dbReference>
<proteinExistence type="predicted"/>
<dbReference type="AlphaFoldDB" id="A0A0H3A936"/>
<reference evidence="4" key="1">
    <citation type="journal article" date="2009" name="Environ. Microbiol.">
        <title>Contribution of mobile genetic elements to Desulfovibrio vulgaris genome plasticity.</title>
        <authorList>
            <person name="Walker C.B."/>
            <person name="Stolyar S."/>
            <person name="Chivian D."/>
            <person name="Pinel N."/>
            <person name="Gabster J.A."/>
            <person name="Dehal P.S."/>
            <person name="He Z."/>
            <person name="Yang Z.K."/>
            <person name="Yen H.C."/>
            <person name="Zhou J."/>
            <person name="Wall J.D."/>
            <person name="Hazen T.C."/>
            <person name="Arkin A.P."/>
            <person name="Stahl D.A."/>
        </authorList>
    </citation>
    <scope>NUCLEOTIDE SEQUENCE [LARGE SCALE GENOMIC DNA]</scope>
    <source>
        <strain evidence="4">DP4</strain>
    </source>
</reference>
<protein>
    <recommendedName>
        <fullName evidence="5">Prepilin-type N-terminal cleavage/methylation domain-containing protein</fullName>
    </recommendedName>
</protein>
<sequence length="163" mass="16980">MARILKKQTTSSAQEETMYRSEKSKRQQHGFTLIEIIAVLVILGILAAVAVPRYFDLANQGEERAARAAVAEVQARVNNLFAQRLIATNGNCATAVTGMTLAALTDTGAAGGLIGGWTVTGLDDAALQDEGAATPVGVEQGNINIASGDVDPALVVRTPSCNN</sequence>
<dbReference type="InterPro" id="IPR012902">
    <property type="entry name" value="N_methyl_site"/>
</dbReference>
<dbReference type="Gene3D" id="3.30.700.10">
    <property type="entry name" value="Glycoprotein, Type 4 Pilin"/>
    <property type="match status" value="1"/>
</dbReference>
<dbReference type="KEGG" id="dvl:Dvul_1794"/>
<evidence type="ECO:0000256" key="2">
    <source>
        <dbReference type="SAM" id="Phobius"/>
    </source>
</evidence>
<name>A0A0H3A936_NITV4</name>
<dbReference type="Pfam" id="PF07963">
    <property type="entry name" value="N_methyl"/>
    <property type="match status" value="1"/>
</dbReference>
<dbReference type="NCBIfam" id="TIGR02532">
    <property type="entry name" value="IV_pilin_GFxxxE"/>
    <property type="match status" value="1"/>
</dbReference>
<evidence type="ECO:0000313" key="4">
    <source>
        <dbReference type="Proteomes" id="UP000009173"/>
    </source>
</evidence>
<dbReference type="SUPFAM" id="SSF54523">
    <property type="entry name" value="Pili subunits"/>
    <property type="match status" value="1"/>
</dbReference>
<keyword evidence="2" id="KW-0472">Membrane</keyword>
<dbReference type="EMBL" id="CP000527">
    <property type="protein sequence ID" value="ABM28811.1"/>
    <property type="molecule type" value="Genomic_DNA"/>
</dbReference>
<dbReference type="Proteomes" id="UP000009173">
    <property type="component" value="Chromosome"/>
</dbReference>
<feature type="region of interest" description="Disordered" evidence="1">
    <location>
        <begin position="1"/>
        <end position="22"/>
    </location>
</feature>
<dbReference type="HOGENOM" id="CLU_137838_0_0_7"/>
<evidence type="ECO:0000313" key="3">
    <source>
        <dbReference type="EMBL" id="ABM28811.1"/>
    </source>
</evidence>